<evidence type="ECO:0000256" key="3">
    <source>
        <dbReference type="ARBA" id="ARBA00022692"/>
    </source>
</evidence>
<keyword evidence="9" id="KW-0807">Transducer</keyword>
<evidence type="ECO:0000259" key="11">
    <source>
        <dbReference type="PROSITE" id="PS50262"/>
    </source>
</evidence>
<dbReference type="PROSITE" id="PS50262">
    <property type="entry name" value="G_PROTEIN_RECEP_F1_2"/>
    <property type="match status" value="1"/>
</dbReference>
<dbReference type="GO" id="GO:0005886">
    <property type="term" value="C:plasma membrane"/>
    <property type="evidence" value="ECO:0007669"/>
    <property type="project" value="UniProtKB-ARBA"/>
</dbReference>
<feature type="transmembrane region" description="Helical" evidence="10">
    <location>
        <begin position="36"/>
        <end position="64"/>
    </location>
</feature>
<sequence length="324" mass="37086">LHWFTFIFSLGIMQKNAFVTEFILVGVSQNPEVQNIVLVVFLFVYIATIGRNLLITLTIVYSPALLHSPMYYFLAFLSFLDARFSSVITPNMIVDSLTERKTIFFKGCMIKLFAEHIFAGVEMVFPTVMAYDYKVAICKPLNYSSIMNWRLCSTLIGVAWTKGFLHSIVQIFFIFQLPFCGPNVIDHFICDLYPFLKLFVCTDTHIFGLLVFTNSGFICIITFPFLLVSYGVILFSLRNHSSEGQLKPLSTCGPHITVVVLLFVPCIFIYAWSSLAFSFDKMVAIFYTILAPLLNPFVYTFWKKNMKNALRKILKRLVVVSDIK</sequence>
<dbReference type="FunFam" id="1.20.1070.10:FF:000007">
    <property type="entry name" value="Olfactory receptor"/>
    <property type="match status" value="1"/>
</dbReference>
<dbReference type="Pfam" id="PF13853">
    <property type="entry name" value="7tm_4"/>
    <property type="match status" value="1"/>
</dbReference>
<dbReference type="PANTHER" id="PTHR48002">
    <property type="entry name" value="OLFACTORY RECEPTOR"/>
    <property type="match status" value="1"/>
</dbReference>
<feature type="transmembrane region" description="Helical" evidence="10">
    <location>
        <begin position="284"/>
        <end position="302"/>
    </location>
</feature>
<feature type="domain" description="G-protein coupled receptors family 1 profile" evidence="11">
    <location>
        <begin position="51"/>
        <end position="299"/>
    </location>
</feature>
<evidence type="ECO:0000256" key="10">
    <source>
        <dbReference type="SAM" id="Phobius"/>
    </source>
</evidence>
<keyword evidence="8" id="KW-0675">Receptor</keyword>
<keyword evidence="5 10" id="KW-1133">Transmembrane helix</keyword>
<evidence type="ECO:0000256" key="4">
    <source>
        <dbReference type="ARBA" id="ARBA00022725"/>
    </source>
</evidence>
<feature type="transmembrane region" description="Helical" evidence="10">
    <location>
        <begin position="151"/>
        <end position="175"/>
    </location>
</feature>
<keyword evidence="6" id="KW-0297">G-protein coupled receptor</keyword>
<feature type="transmembrane region" description="Helical" evidence="10">
    <location>
        <begin position="6"/>
        <end position="24"/>
    </location>
</feature>
<dbReference type="Ensembl" id="ENSCCNT00000035356.1">
    <property type="protein sequence ID" value="ENSCCNP00000027964.1"/>
    <property type="gene ID" value="ENSCCNG00000026997.1"/>
</dbReference>
<feature type="transmembrane region" description="Helical" evidence="10">
    <location>
        <begin position="249"/>
        <end position="272"/>
    </location>
</feature>
<dbReference type="InterPro" id="IPR017452">
    <property type="entry name" value="GPCR_Rhodpsn_7TM"/>
</dbReference>
<evidence type="ECO:0000313" key="12">
    <source>
        <dbReference type="Ensembl" id="ENSCCNP00000027964.1"/>
    </source>
</evidence>
<dbReference type="GO" id="GO:0004930">
    <property type="term" value="F:G protein-coupled receptor activity"/>
    <property type="evidence" value="ECO:0007669"/>
    <property type="project" value="UniProtKB-KW"/>
</dbReference>
<accession>A0A8C0XG00</accession>
<protein>
    <recommendedName>
        <fullName evidence="11">G-protein coupled receptors family 1 profile domain-containing protein</fullName>
    </recommendedName>
</protein>
<keyword evidence="2" id="KW-0716">Sensory transduction</keyword>
<evidence type="ECO:0000256" key="1">
    <source>
        <dbReference type="ARBA" id="ARBA00004141"/>
    </source>
</evidence>
<dbReference type="SUPFAM" id="SSF81321">
    <property type="entry name" value="Family A G protein-coupled receptor-like"/>
    <property type="match status" value="1"/>
</dbReference>
<dbReference type="Gene3D" id="1.20.1070.10">
    <property type="entry name" value="Rhodopsin 7-helix transmembrane proteins"/>
    <property type="match status" value="1"/>
</dbReference>
<comment type="subcellular location">
    <subcellularLocation>
        <location evidence="1">Membrane</location>
        <topology evidence="1">Multi-pass membrane protein</topology>
    </subcellularLocation>
</comment>
<organism evidence="12">
    <name type="scientific">Castor canadensis</name>
    <name type="common">American beaver</name>
    <dbReference type="NCBI Taxonomy" id="51338"/>
    <lineage>
        <taxon>Eukaryota</taxon>
        <taxon>Metazoa</taxon>
        <taxon>Chordata</taxon>
        <taxon>Craniata</taxon>
        <taxon>Vertebrata</taxon>
        <taxon>Euteleostomi</taxon>
        <taxon>Mammalia</taxon>
        <taxon>Eutheria</taxon>
        <taxon>Euarchontoglires</taxon>
        <taxon>Glires</taxon>
        <taxon>Rodentia</taxon>
        <taxon>Castorimorpha</taxon>
        <taxon>Castoridae</taxon>
        <taxon>Castor</taxon>
    </lineage>
</organism>
<evidence type="ECO:0000256" key="8">
    <source>
        <dbReference type="ARBA" id="ARBA00023170"/>
    </source>
</evidence>
<dbReference type="InterPro" id="IPR050427">
    <property type="entry name" value="Olfactory_Receptors"/>
</dbReference>
<dbReference type="AlphaFoldDB" id="A0A8C0XG00"/>
<keyword evidence="7 10" id="KW-0472">Membrane</keyword>
<evidence type="ECO:0000256" key="6">
    <source>
        <dbReference type="ARBA" id="ARBA00023040"/>
    </source>
</evidence>
<feature type="transmembrane region" description="Helical" evidence="10">
    <location>
        <begin position="70"/>
        <end position="94"/>
    </location>
</feature>
<name>A0A8C0XG00_CASCN</name>
<dbReference type="InterPro" id="IPR000725">
    <property type="entry name" value="Olfact_rcpt"/>
</dbReference>
<evidence type="ECO:0000256" key="7">
    <source>
        <dbReference type="ARBA" id="ARBA00023136"/>
    </source>
</evidence>
<feature type="transmembrane region" description="Helical" evidence="10">
    <location>
        <begin position="206"/>
        <end position="237"/>
    </location>
</feature>
<dbReference type="PRINTS" id="PR00245">
    <property type="entry name" value="OLFACTORYR"/>
</dbReference>
<proteinExistence type="predicted"/>
<keyword evidence="4" id="KW-0552">Olfaction</keyword>
<dbReference type="CDD" id="cd15939">
    <property type="entry name" value="7tmA_OR4A-like"/>
    <property type="match status" value="1"/>
</dbReference>
<evidence type="ECO:0000256" key="2">
    <source>
        <dbReference type="ARBA" id="ARBA00022606"/>
    </source>
</evidence>
<reference evidence="12" key="1">
    <citation type="submission" date="2023-09" db="UniProtKB">
        <authorList>
            <consortium name="Ensembl"/>
        </authorList>
    </citation>
    <scope>IDENTIFICATION</scope>
</reference>
<keyword evidence="3 10" id="KW-0812">Transmembrane</keyword>
<dbReference type="GO" id="GO:0004984">
    <property type="term" value="F:olfactory receptor activity"/>
    <property type="evidence" value="ECO:0007669"/>
    <property type="project" value="InterPro"/>
</dbReference>
<evidence type="ECO:0000256" key="9">
    <source>
        <dbReference type="ARBA" id="ARBA00023224"/>
    </source>
</evidence>
<evidence type="ECO:0000256" key="5">
    <source>
        <dbReference type="ARBA" id="ARBA00022989"/>
    </source>
</evidence>